<dbReference type="Gene3D" id="3.40.190.170">
    <property type="entry name" value="Bacterial extracellular solute-binding protein, family 7"/>
    <property type="match status" value="1"/>
</dbReference>
<reference evidence="3 4" key="1">
    <citation type="submission" date="2014-08" db="EMBL/GenBank/DDBJ databases">
        <title>Chaperone-usher fimbriae in a diverse selection of Gallibacterium genomes.</title>
        <authorList>
            <person name="Kudirkiene E."/>
            <person name="Bager R.J."/>
            <person name="Johnson T.J."/>
            <person name="Bojesen A.M."/>
        </authorList>
    </citation>
    <scope>NUCLEOTIDE SEQUENCE [LARGE SCALE GENOMIC DNA]</scope>
    <source>
        <strain evidence="3 4">CCM5974</strain>
    </source>
</reference>
<evidence type="ECO:0000256" key="2">
    <source>
        <dbReference type="SAM" id="SignalP"/>
    </source>
</evidence>
<dbReference type="Pfam" id="PF03480">
    <property type="entry name" value="DctP"/>
    <property type="match status" value="1"/>
</dbReference>
<dbReference type="PATRIC" id="fig|155515.4.peg.700"/>
<proteinExistence type="predicted"/>
<dbReference type="NCBIfam" id="NF037995">
    <property type="entry name" value="TRAP_S1"/>
    <property type="match status" value="1"/>
</dbReference>
<name>A0A0A2Y302_9PAST</name>
<feature type="chain" id="PRO_5010410483" evidence="2">
    <location>
        <begin position="22"/>
        <end position="335"/>
    </location>
</feature>
<gene>
    <name evidence="3" type="ORF">JP36_07780</name>
</gene>
<keyword evidence="1 2" id="KW-0732">Signal</keyword>
<organism evidence="3 4">
    <name type="scientific">Gallibacterium genomosp. 1</name>
    <dbReference type="NCBI Taxonomy" id="155515"/>
    <lineage>
        <taxon>Bacteria</taxon>
        <taxon>Pseudomonadati</taxon>
        <taxon>Pseudomonadota</taxon>
        <taxon>Gammaproteobacteria</taxon>
        <taxon>Pasteurellales</taxon>
        <taxon>Pasteurellaceae</taxon>
        <taxon>Gallibacterium</taxon>
    </lineage>
</organism>
<evidence type="ECO:0000313" key="3">
    <source>
        <dbReference type="EMBL" id="KGQ36990.1"/>
    </source>
</evidence>
<dbReference type="InterPro" id="IPR038404">
    <property type="entry name" value="TRAP_DctP_sf"/>
</dbReference>
<dbReference type="PANTHER" id="PTHR33376:SF5">
    <property type="entry name" value="EXTRACYTOPLASMIC SOLUTE RECEPTOR PROTEIN"/>
    <property type="match status" value="1"/>
</dbReference>
<dbReference type="CDD" id="cd13604">
    <property type="entry name" value="PBP2_TRAP_ketoacid_lactate_like"/>
    <property type="match status" value="1"/>
</dbReference>
<dbReference type="OrthoDB" id="9769667at2"/>
<evidence type="ECO:0000313" key="4">
    <source>
        <dbReference type="Proteomes" id="UP000030539"/>
    </source>
</evidence>
<dbReference type="Proteomes" id="UP000030539">
    <property type="component" value="Unassembled WGS sequence"/>
</dbReference>
<protein>
    <submittedName>
        <fullName evidence="3">C4-dicarboxylate ABC transporter substrate-binding protein</fullName>
    </submittedName>
</protein>
<dbReference type="eggNOG" id="COG4663">
    <property type="taxonomic scope" value="Bacteria"/>
</dbReference>
<dbReference type="EMBL" id="JPXX01000021">
    <property type="protein sequence ID" value="KGQ36990.1"/>
    <property type="molecule type" value="Genomic_DNA"/>
</dbReference>
<dbReference type="GO" id="GO:0055085">
    <property type="term" value="P:transmembrane transport"/>
    <property type="evidence" value="ECO:0007669"/>
    <property type="project" value="InterPro"/>
</dbReference>
<dbReference type="InterPro" id="IPR018389">
    <property type="entry name" value="DctP_fam"/>
</dbReference>
<feature type="signal peptide" evidence="2">
    <location>
        <begin position="1"/>
        <end position="21"/>
    </location>
</feature>
<comment type="caution">
    <text evidence="3">The sequence shown here is derived from an EMBL/GenBank/DDBJ whole genome shotgun (WGS) entry which is preliminary data.</text>
</comment>
<dbReference type="STRING" id="155515.JP36_07780"/>
<dbReference type="PANTHER" id="PTHR33376">
    <property type="match status" value="1"/>
</dbReference>
<dbReference type="RefSeq" id="WP_039173620.1">
    <property type="nucleotide sequence ID" value="NZ_JPXX01000021.1"/>
</dbReference>
<sequence>MKLLKSVLACSLLAFSATVFSAEYDWNFQSSDQPGDDAFKYQQQWAKDVEQLSNGRIHINVLGAGSVVEHNQTLDSIGMNILQGDFTDPSYFSGKDPAFALYGNLIGAWSNPKDLIDFMYNGGGFNVANELLNKYGVQLLAISTVGGESLVSKKPIHNIKELQGVKVRAPEGLVQALFKNLGAAPVNLPGSEVYTSLEKGVIDASDYSIFARNQANGMNDIAKYPIYPGWHSMPVNQVTLNKKIYDGLPPDLKDILAKASKQYAEGFLAMHQKLDEEAIKNKKADITIISWSPEEVSKVRETATKLWPEWADKSPMSKKYYDVVMKYLKDKGMIQ</sequence>
<evidence type="ECO:0000256" key="1">
    <source>
        <dbReference type="ARBA" id="ARBA00022729"/>
    </source>
</evidence>
<accession>A0A0A2Y302</accession>
<dbReference type="AlphaFoldDB" id="A0A0A2Y302"/>